<dbReference type="PRINTS" id="PR00080">
    <property type="entry name" value="SDRFAMILY"/>
</dbReference>
<dbReference type="Pfam" id="PF13561">
    <property type="entry name" value="adh_short_C2"/>
    <property type="match status" value="1"/>
</dbReference>
<evidence type="ECO:0000313" key="4">
    <source>
        <dbReference type="EMBL" id="GAA0603911.1"/>
    </source>
</evidence>
<dbReference type="SMART" id="SM00822">
    <property type="entry name" value="PKS_KR"/>
    <property type="match status" value="1"/>
</dbReference>
<dbReference type="PANTHER" id="PTHR24321">
    <property type="entry name" value="DEHYDROGENASES, SHORT CHAIN"/>
    <property type="match status" value="1"/>
</dbReference>
<dbReference type="PANTHER" id="PTHR24321:SF15">
    <property type="entry name" value="OXIDOREDUCTASE UCPA"/>
    <property type="match status" value="1"/>
</dbReference>
<reference evidence="5" key="1">
    <citation type="journal article" date="2019" name="Int. J. Syst. Evol. Microbiol.">
        <title>The Global Catalogue of Microorganisms (GCM) 10K type strain sequencing project: providing services to taxonomists for standard genome sequencing and annotation.</title>
        <authorList>
            <consortium name="The Broad Institute Genomics Platform"/>
            <consortium name="The Broad Institute Genome Sequencing Center for Infectious Disease"/>
            <person name="Wu L."/>
            <person name="Ma J."/>
        </authorList>
    </citation>
    <scope>NUCLEOTIDE SEQUENCE [LARGE SCALE GENOMIC DNA]</scope>
    <source>
        <strain evidence="5">JCM 10671</strain>
    </source>
</reference>
<evidence type="ECO:0000259" key="3">
    <source>
        <dbReference type="SMART" id="SM00822"/>
    </source>
</evidence>
<dbReference type="InterPro" id="IPR002347">
    <property type="entry name" value="SDR_fam"/>
</dbReference>
<dbReference type="PRINTS" id="PR00081">
    <property type="entry name" value="GDHRDH"/>
</dbReference>
<evidence type="ECO:0000313" key="5">
    <source>
        <dbReference type="Proteomes" id="UP001500957"/>
    </source>
</evidence>
<dbReference type="InterPro" id="IPR057326">
    <property type="entry name" value="KR_dom"/>
</dbReference>
<proteinExistence type="inferred from homology"/>
<dbReference type="InterPro" id="IPR036291">
    <property type="entry name" value="NAD(P)-bd_dom_sf"/>
</dbReference>
<dbReference type="PROSITE" id="PS00061">
    <property type="entry name" value="ADH_SHORT"/>
    <property type="match status" value="1"/>
</dbReference>
<gene>
    <name evidence="4" type="ORF">GCM10009547_02010</name>
</gene>
<dbReference type="Gene3D" id="3.40.50.720">
    <property type="entry name" value="NAD(P)-binding Rossmann-like Domain"/>
    <property type="match status" value="1"/>
</dbReference>
<dbReference type="SUPFAM" id="SSF51735">
    <property type="entry name" value="NAD(P)-binding Rossmann-fold domains"/>
    <property type="match status" value="1"/>
</dbReference>
<keyword evidence="2" id="KW-0560">Oxidoreductase</keyword>
<comment type="similarity">
    <text evidence="1">Belongs to the short-chain dehydrogenases/reductases (SDR) family.</text>
</comment>
<keyword evidence="5" id="KW-1185">Reference proteome</keyword>
<accession>A0ABP3RB01</accession>
<protein>
    <submittedName>
        <fullName evidence="4">SDR family oxidoreductase</fullName>
    </submittedName>
</protein>
<dbReference type="RefSeq" id="WP_344600642.1">
    <property type="nucleotide sequence ID" value="NZ_BAAAHE010000002.1"/>
</dbReference>
<organism evidence="4 5">
    <name type="scientific">Sporichthya brevicatena</name>
    <dbReference type="NCBI Taxonomy" id="171442"/>
    <lineage>
        <taxon>Bacteria</taxon>
        <taxon>Bacillati</taxon>
        <taxon>Actinomycetota</taxon>
        <taxon>Actinomycetes</taxon>
        <taxon>Sporichthyales</taxon>
        <taxon>Sporichthyaceae</taxon>
        <taxon>Sporichthya</taxon>
    </lineage>
</organism>
<evidence type="ECO:0000256" key="1">
    <source>
        <dbReference type="ARBA" id="ARBA00006484"/>
    </source>
</evidence>
<comment type="caution">
    <text evidence="4">The sequence shown here is derived from an EMBL/GenBank/DDBJ whole genome shotgun (WGS) entry which is preliminary data.</text>
</comment>
<sequence>MPYESLRNKVAVVTGAAGGIGRETAHRLAADGAKVFCVDIDDKGALATVDEITAAGGTADAQGADVSSADDVEQAVTAAVTRFGKLDVMVNIAGVEHFAAVTEMLEADFERVLRINLLGTWLGTKYAAAAMTGGGSIINMSSLAGVVGFPGLTAYCASKAGVIMVTKTASIELRAASIRVNVVCPAFIDTPMQRRAMSVFDQMLGADGASIPMIERMQGRMGQPSDVTGTIAFLASDDASLTTGTTFVIDGGTSACLS</sequence>
<dbReference type="EMBL" id="BAAAHE010000002">
    <property type="protein sequence ID" value="GAA0603911.1"/>
    <property type="molecule type" value="Genomic_DNA"/>
</dbReference>
<dbReference type="NCBIfam" id="NF005559">
    <property type="entry name" value="PRK07231.1"/>
    <property type="match status" value="1"/>
</dbReference>
<evidence type="ECO:0000256" key="2">
    <source>
        <dbReference type="ARBA" id="ARBA00023002"/>
    </source>
</evidence>
<dbReference type="InterPro" id="IPR020904">
    <property type="entry name" value="Sc_DH/Rdtase_CS"/>
</dbReference>
<dbReference type="Proteomes" id="UP001500957">
    <property type="component" value="Unassembled WGS sequence"/>
</dbReference>
<feature type="domain" description="Ketoreductase" evidence="3">
    <location>
        <begin position="9"/>
        <end position="190"/>
    </location>
</feature>
<name>A0ABP3RB01_9ACTN</name>